<comment type="caution">
    <text evidence="5">The sequence shown here is derived from an EMBL/GenBank/DDBJ whole genome shotgun (WGS) entry which is preliminary data.</text>
</comment>
<dbReference type="Gene3D" id="3.60.130.10">
    <property type="entry name" value="Clavaminate synthase-like"/>
    <property type="match status" value="1"/>
</dbReference>
<keyword evidence="3" id="KW-0045">Antibiotic biosynthesis</keyword>
<accession>A0A657PQP1</accession>
<dbReference type="PANTHER" id="PTHR10696:SF56">
    <property type="entry name" value="TAUD_TFDA-LIKE DOMAIN-CONTAINING PROTEIN"/>
    <property type="match status" value="1"/>
</dbReference>
<organism evidence="5 6">
    <name type="scientific">Candidatus Sedimenticola endophacoides</name>
    <dbReference type="NCBI Taxonomy" id="2548426"/>
    <lineage>
        <taxon>Bacteria</taxon>
        <taxon>Pseudomonadati</taxon>
        <taxon>Pseudomonadota</taxon>
        <taxon>Gammaproteobacteria</taxon>
        <taxon>Chromatiales</taxon>
        <taxon>Sedimenticolaceae</taxon>
        <taxon>Sedimenticola</taxon>
    </lineage>
</organism>
<keyword evidence="6" id="KW-1185">Reference proteome</keyword>
<dbReference type="GO" id="GO:0017000">
    <property type="term" value="P:antibiotic biosynthetic process"/>
    <property type="evidence" value="ECO:0007669"/>
    <property type="project" value="UniProtKB-KW"/>
</dbReference>
<proteinExistence type="predicted"/>
<evidence type="ECO:0000313" key="5">
    <source>
        <dbReference type="EMBL" id="OQX37552.1"/>
    </source>
</evidence>
<evidence type="ECO:0000313" key="6">
    <source>
        <dbReference type="Proteomes" id="UP000243361"/>
    </source>
</evidence>
<keyword evidence="2" id="KW-0560">Oxidoreductase</keyword>
<evidence type="ECO:0000256" key="3">
    <source>
        <dbReference type="ARBA" id="ARBA00023194"/>
    </source>
</evidence>
<name>A0A657PQP1_9GAMM</name>
<dbReference type="Proteomes" id="UP000243361">
    <property type="component" value="Unassembled WGS sequence"/>
</dbReference>
<dbReference type="InterPro" id="IPR050411">
    <property type="entry name" value="AlphaKG_dependent_hydroxylases"/>
</dbReference>
<gene>
    <name evidence="5" type="ORF">B0D84_00530</name>
</gene>
<sequence length="276" mass="31285">RWREEKLHAYPDTLDALVVEVADPGALTPAERGAILERVRKTNMAIYVSDVEESRDKAIIRGLGAQLGLRNLDHNMCADNDAISSLTVQEDALHRGYIPYSDRPIAWHTDGYYNRLDQQIHALLLHCVQPAAEGGANDLLDHEILYIRLRDMNPDYIAALSHPQAMTIPANIADGEEIRPARSGPVFMTRQDGRLHMRYTDRSRSIQWRDDPLTREAVKQLKTLLYADSPHHFQGVLQPGQGLISNNVLHTRTRFTNGTPERLLYRARYFDCIAGS</sequence>
<protein>
    <submittedName>
        <fullName evidence="5">Taurine catabolism dioxygenase TauD</fullName>
    </submittedName>
</protein>
<dbReference type="AlphaFoldDB" id="A0A657PQP1"/>
<evidence type="ECO:0000256" key="1">
    <source>
        <dbReference type="ARBA" id="ARBA00001954"/>
    </source>
</evidence>
<evidence type="ECO:0000256" key="2">
    <source>
        <dbReference type="ARBA" id="ARBA00023002"/>
    </source>
</evidence>
<dbReference type="InterPro" id="IPR042098">
    <property type="entry name" value="TauD-like_sf"/>
</dbReference>
<dbReference type="SUPFAM" id="SSF51197">
    <property type="entry name" value="Clavaminate synthase-like"/>
    <property type="match status" value="1"/>
</dbReference>
<keyword evidence="5" id="KW-0223">Dioxygenase</keyword>
<dbReference type="InterPro" id="IPR003819">
    <property type="entry name" value="TauD/TfdA-like"/>
</dbReference>
<dbReference type="Pfam" id="PF02668">
    <property type="entry name" value="TauD"/>
    <property type="match status" value="1"/>
</dbReference>
<feature type="non-terminal residue" evidence="5">
    <location>
        <position position="1"/>
    </location>
</feature>
<reference evidence="5" key="1">
    <citation type="submission" date="2017-02" db="EMBL/GenBank/DDBJ databases">
        <title>Novel co-symbiosis in the unique lucinid bivalve Phacoides pectinatus.</title>
        <authorList>
            <person name="Lim S.J."/>
            <person name="Davis B.G."/>
            <person name="Gill D.E."/>
            <person name="Engel A.S."/>
            <person name="Anderson L.C."/>
            <person name="Campbell B.J."/>
        </authorList>
    </citation>
    <scope>NUCLEOTIDE SEQUENCE [LARGE SCALE GENOMIC DNA]</scope>
    <source>
        <strain evidence="5">LUC13016_P6</strain>
    </source>
</reference>
<dbReference type="PANTHER" id="PTHR10696">
    <property type="entry name" value="GAMMA-BUTYROBETAINE HYDROXYLASE-RELATED"/>
    <property type="match status" value="1"/>
</dbReference>
<comment type="cofactor">
    <cofactor evidence="1">
        <name>Fe(2+)</name>
        <dbReference type="ChEBI" id="CHEBI:29033"/>
    </cofactor>
</comment>
<evidence type="ECO:0000259" key="4">
    <source>
        <dbReference type="Pfam" id="PF02668"/>
    </source>
</evidence>
<dbReference type="EMBL" id="MUIE01000047">
    <property type="protein sequence ID" value="OQX37552.1"/>
    <property type="molecule type" value="Genomic_DNA"/>
</dbReference>
<feature type="domain" description="TauD/TfdA-like" evidence="4">
    <location>
        <begin position="19"/>
        <end position="267"/>
    </location>
</feature>
<dbReference type="GO" id="GO:0016706">
    <property type="term" value="F:2-oxoglutarate-dependent dioxygenase activity"/>
    <property type="evidence" value="ECO:0007669"/>
    <property type="project" value="UniProtKB-ARBA"/>
</dbReference>